<dbReference type="PANTHER" id="PTHR13871:SF96">
    <property type="entry name" value="THIOREDOXIN DOMAIN-CONTAINING PROTEIN"/>
    <property type="match status" value="1"/>
</dbReference>
<protein>
    <recommendedName>
        <fullName evidence="1">protein-disulfide reductase</fullName>
        <ecNumber evidence="1">1.8.1.8</ecNumber>
    </recommendedName>
</protein>
<dbReference type="EMBL" id="BTGU01000013">
    <property type="protein sequence ID" value="GMN41602.1"/>
    <property type="molecule type" value="Genomic_DNA"/>
</dbReference>
<dbReference type="InterPro" id="IPR013766">
    <property type="entry name" value="Thioredoxin_domain"/>
</dbReference>
<evidence type="ECO:0000256" key="1">
    <source>
        <dbReference type="ARBA" id="ARBA00012612"/>
    </source>
</evidence>
<feature type="domain" description="Thioredoxin" evidence="8">
    <location>
        <begin position="337"/>
        <end position="484"/>
    </location>
</feature>
<sequence length="572" mass="64987">MADGNVNGVSHDLLVLPLLSSDNRDFLIRNNGDQVMITNLTGKIVGLYFSGSWCGPCRHFTPSLVEIYQEVASKGDFEVIFISSDRDEESFNGYFSEMPWLAIPFSDSDTRKSLKELFNVRGIPNLVFIDRDGKVSTQHGVRIVREYGVDGYPFTLERLNFLKEEEEAAKKNQSLSSVLVSSSRDYLVSNDGNQVLVSELEGKMVGLYFSVNSHGPCREFTPTLVDVYKKLKEKGENFDVVLILLDHQEEEFKQGFEALPWLALPFKDKTKEKLVRYFDVKQLPTLVILGPDGKTLNPNVAELVEEHGVESYPFTPEKLVELAEIEKAKQEAQTLESLLVSEHKDFVIEKGGSKVPVSELVGKNILLYFSAHWCPPCRAFLPKLIKTYHDIKAKDEAFEVIFISSDRSQSSFDDFFSTMPWLALPFGDERKKSLQRKFKVQGIPAVIAIDRFGRTANKDARQAITVHGPDAYPFFEEHIKHLEEKIEEMAKGWPEKVKSQLHVEHELAPIRRKSFRCDGCKEPGYGWSFCCKECNFDLHPNCALKKDEEETKGDHEKAKEGFVCDGDVCRRA</sequence>
<dbReference type="SUPFAM" id="SSF57889">
    <property type="entry name" value="Cysteine-rich domain"/>
    <property type="match status" value="1"/>
</dbReference>
<evidence type="ECO:0000313" key="9">
    <source>
        <dbReference type="EMBL" id="GMN41602.1"/>
    </source>
</evidence>
<comment type="catalytic activity">
    <reaction evidence="6">
        <text>[protein]-dithiol + NAD(+) = [protein]-disulfide + NADH + H(+)</text>
        <dbReference type="Rhea" id="RHEA:18749"/>
        <dbReference type="Rhea" id="RHEA-COMP:10593"/>
        <dbReference type="Rhea" id="RHEA-COMP:10594"/>
        <dbReference type="ChEBI" id="CHEBI:15378"/>
        <dbReference type="ChEBI" id="CHEBI:29950"/>
        <dbReference type="ChEBI" id="CHEBI:50058"/>
        <dbReference type="ChEBI" id="CHEBI:57540"/>
        <dbReference type="ChEBI" id="CHEBI:57945"/>
        <dbReference type="EC" id="1.8.1.8"/>
    </reaction>
</comment>
<dbReference type="EC" id="1.8.1.8" evidence="1"/>
<dbReference type="SUPFAM" id="SSF52833">
    <property type="entry name" value="Thioredoxin-like"/>
    <property type="match status" value="3"/>
</dbReference>
<dbReference type="Pfam" id="PF03107">
    <property type="entry name" value="C1_2"/>
    <property type="match status" value="1"/>
</dbReference>
<accession>A0AA87ZYT0</accession>
<organism evidence="9 10">
    <name type="scientific">Ficus carica</name>
    <name type="common">Common fig</name>
    <dbReference type="NCBI Taxonomy" id="3494"/>
    <lineage>
        <taxon>Eukaryota</taxon>
        <taxon>Viridiplantae</taxon>
        <taxon>Streptophyta</taxon>
        <taxon>Embryophyta</taxon>
        <taxon>Tracheophyta</taxon>
        <taxon>Spermatophyta</taxon>
        <taxon>Magnoliopsida</taxon>
        <taxon>eudicotyledons</taxon>
        <taxon>Gunneridae</taxon>
        <taxon>Pentapetalae</taxon>
        <taxon>rosids</taxon>
        <taxon>fabids</taxon>
        <taxon>Rosales</taxon>
        <taxon>Moraceae</taxon>
        <taxon>Ficeae</taxon>
        <taxon>Ficus</taxon>
    </lineage>
</organism>
<dbReference type="Pfam" id="PF13905">
    <property type="entry name" value="Thioredoxin_8"/>
    <property type="match status" value="3"/>
</dbReference>
<name>A0AA87ZYT0_FICCA</name>
<evidence type="ECO:0000256" key="5">
    <source>
        <dbReference type="ARBA" id="ARBA00025782"/>
    </source>
</evidence>
<comment type="catalytic activity">
    <reaction evidence="7">
        <text>[protein]-dithiol + NADP(+) = [protein]-disulfide + NADPH + H(+)</text>
        <dbReference type="Rhea" id="RHEA:18753"/>
        <dbReference type="Rhea" id="RHEA-COMP:10593"/>
        <dbReference type="Rhea" id="RHEA-COMP:10594"/>
        <dbReference type="ChEBI" id="CHEBI:15378"/>
        <dbReference type="ChEBI" id="CHEBI:29950"/>
        <dbReference type="ChEBI" id="CHEBI:50058"/>
        <dbReference type="ChEBI" id="CHEBI:57783"/>
        <dbReference type="ChEBI" id="CHEBI:58349"/>
        <dbReference type="EC" id="1.8.1.8"/>
    </reaction>
</comment>
<keyword evidence="2" id="KW-0677">Repeat</keyword>
<keyword evidence="3" id="KW-0560">Oxidoreductase</keyword>
<evidence type="ECO:0000256" key="3">
    <source>
        <dbReference type="ARBA" id="ARBA00023002"/>
    </source>
</evidence>
<proteinExistence type="inferred from homology"/>
<evidence type="ECO:0000313" key="10">
    <source>
        <dbReference type="Proteomes" id="UP001187192"/>
    </source>
</evidence>
<dbReference type="GO" id="GO:0004791">
    <property type="term" value="F:thioredoxin-disulfide reductase (NADPH) activity"/>
    <property type="evidence" value="ECO:0007669"/>
    <property type="project" value="InterPro"/>
</dbReference>
<dbReference type="PANTHER" id="PTHR13871">
    <property type="entry name" value="THIOREDOXIN"/>
    <property type="match status" value="1"/>
</dbReference>
<evidence type="ECO:0000259" key="8">
    <source>
        <dbReference type="PROSITE" id="PS51352"/>
    </source>
</evidence>
<evidence type="ECO:0000256" key="4">
    <source>
        <dbReference type="ARBA" id="ARBA00023027"/>
    </source>
</evidence>
<reference evidence="9" key="1">
    <citation type="submission" date="2023-07" db="EMBL/GenBank/DDBJ databases">
        <title>draft genome sequence of fig (Ficus carica).</title>
        <authorList>
            <person name="Takahashi T."/>
            <person name="Nishimura K."/>
        </authorList>
    </citation>
    <scope>NUCLEOTIDE SEQUENCE</scope>
</reference>
<feature type="domain" description="Thioredoxin" evidence="8">
    <location>
        <begin position="176"/>
        <end position="330"/>
    </location>
</feature>
<dbReference type="InterPro" id="IPR046349">
    <property type="entry name" value="C1-like_sf"/>
</dbReference>
<dbReference type="Proteomes" id="UP001187192">
    <property type="component" value="Unassembled WGS sequence"/>
</dbReference>
<dbReference type="InterPro" id="IPR004146">
    <property type="entry name" value="DC1"/>
</dbReference>
<dbReference type="PROSITE" id="PS51352">
    <property type="entry name" value="THIOREDOXIN_2"/>
    <property type="match status" value="3"/>
</dbReference>
<dbReference type="CDD" id="cd03009">
    <property type="entry name" value="TryX_like_TryX_NRX"/>
    <property type="match status" value="2"/>
</dbReference>
<dbReference type="InterPro" id="IPR012336">
    <property type="entry name" value="Thioredoxin-like_fold"/>
</dbReference>
<dbReference type="InterPro" id="IPR036249">
    <property type="entry name" value="Thioredoxin-like_sf"/>
</dbReference>
<keyword evidence="4" id="KW-0520">NAD</keyword>
<gene>
    <name evidence="9" type="ORF">TIFTF001_010832</name>
</gene>
<dbReference type="PROSITE" id="PS00194">
    <property type="entry name" value="THIOREDOXIN_1"/>
    <property type="match status" value="1"/>
</dbReference>
<dbReference type="AlphaFoldDB" id="A0AA87ZYT0"/>
<feature type="domain" description="Thioredoxin" evidence="8">
    <location>
        <begin position="15"/>
        <end position="170"/>
    </location>
</feature>
<comment type="caution">
    <text evidence="9">The sequence shown here is derived from an EMBL/GenBank/DDBJ whole genome shotgun (WGS) entry which is preliminary data.</text>
</comment>
<dbReference type="InterPro" id="IPR052259">
    <property type="entry name" value="Nucleoredoxin-like"/>
</dbReference>
<evidence type="ECO:0000256" key="7">
    <source>
        <dbReference type="ARBA" id="ARBA00047804"/>
    </source>
</evidence>
<dbReference type="InterPro" id="IPR045870">
    <property type="entry name" value="TryX_NRX_thioredoxin_dom"/>
</dbReference>
<comment type="similarity">
    <text evidence="5">Belongs to the nucleoredoxin family.</text>
</comment>
<keyword evidence="10" id="KW-1185">Reference proteome</keyword>
<evidence type="ECO:0000256" key="6">
    <source>
        <dbReference type="ARBA" id="ARBA00047388"/>
    </source>
</evidence>
<dbReference type="InterPro" id="IPR017937">
    <property type="entry name" value="Thioredoxin_CS"/>
</dbReference>
<evidence type="ECO:0000256" key="2">
    <source>
        <dbReference type="ARBA" id="ARBA00022737"/>
    </source>
</evidence>
<dbReference type="Gene3D" id="3.40.30.10">
    <property type="entry name" value="Glutaredoxin"/>
    <property type="match status" value="3"/>
</dbReference>